<feature type="region of interest" description="Disordered" evidence="1">
    <location>
        <begin position="293"/>
        <end position="312"/>
    </location>
</feature>
<feature type="signal peptide" evidence="2">
    <location>
        <begin position="1"/>
        <end position="24"/>
    </location>
</feature>
<feature type="domain" description="Phospholipase D N-terminal" evidence="4">
    <location>
        <begin position="54"/>
        <end position="161"/>
    </location>
</feature>
<dbReference type="PROSITE" id="PS51257">
    <property type="entry name" value="PROKAR_LIPOPROTEIN"/>
    <property type="match status" value="1"/>
</dbReference>
<dbReference type="CDD" id="cd07389">
    <property type="entry name" value="MPP_PhoD"/>
    <property type="match status" value="1"/>
</dbReference>
<dbReference type="InterPro" id="IPR038607">
    <property type="entry name" value="PhoD-like_sf"/>
</dbReference>
<accession>A0A6M8SSF2</accession>
<dbReference type="Gene3D" id="2.60.40.380">
    <property type="entry name" value="Purple acid phosphatase-like, N-terminal"/>
    <property type="match status" value="1"/>
</dbReference>
<dbReference type="InterPro" id="IPR032093">
    <property type="entry name" value="PhoD_N"/>
</dbReference>
<evidence type="ECO:0000313" key="6">
    <source>
        <dbReference type="Proteomes" id="UP000504844"/>
    </source>
</evidence>
<dbReference type="SUPFAM" id="SSF56300">
    <property type="entry name" value="Metallo-dependent phosphatases"/>
    <property type="match status" value="1"/>
</dbReference>
<dbReference type="EMBL" id="CP054143">
    <property type="protein sequence ID" value="QKJ67074.1"/>
    <property type="molecule type" value="Genomic_DNA"/>
</dbReference>
<name>A0A6M8SSF2_9NEIS</name>
<keyword evidence="2" id="KW-0732">Signal</keyword>
<dbReference type="PANTHER" id="PTHR43606:SF2">
    <property type="entry name" value="ALKALINE PHOSPHATASE FAMILY PROTEIN (AFU_ORTHOLOGUE AFUA_5G03860)"/>
    <property type="match status" value="1"/>
</dbReference>
<evidence type="ECO:0000259" key="4">
    <source>
        <dbReference type="Pfam" id="PF16655"/>
    </source>
</evidence>
<dbReference type="InterPro" id="IPR052900">
    <property type="entry name" value="Phospholipid_Metab_Enz"/>
</dbReference>
<proteinExistence type="predicted"/>
<dbReference type="KEGG" id="dee:HQN60_10405"/>
<dbReference type="RefSeq" id="WP_173533577.1">
    <property type="nucleotide sequence ID" value="NZ_CP054143.1"/>
</dbReference>
<evidence type="ECO:0000259" key="3">
    <source>
        <dbReference type="Pfam" id="PF09423"/>
    </source>
</evidence>
<dbReference type="Pfam" id="PF09423">
    <property type="entry name" value="PhoD"/>
    <property type="match status" value="1"/>
</dbReference>
<dbReference type="Gene3D" id="3.60.21.70">
    <property type="entry name" value="PhoD-like phosphatase"/>
    <property type="match status" value="1"/>
</dbReference>
<evidence type="ECO:0000313" key="5">
    <source>
        <dbReference type="EMBL" id="QKJ67074.1"/>
    </source>
</evidence>
<dbReference type="Pfam" id="PF16655">
    <property type="entry name" value="PhoD_N"/>
    <property type="match status" value="1"/>
</dbReference>
<dbReference type="PANTHER" id="PTHR43606">
    <property type="entry name" value="PHOSPHATASE, PUTATIVE (AFU_ORTHOLOGUE AFUA_6G08710)-RELATED"/>
    <property type="match status" value="1"/>
</dbReference>
<dbReference type="InterPro" id="IPR029052">
    <property type="entry name" value="Metallo-depent_PP-like"/>
</dbReference>
<dbReference type="InterPro" id="IPR018946">
    <property type="entry name" value="PhoD-like_MPP"/>
</dbReference>
<evidence type="ECO:0000256" key="2">
    <source>
        <dbReference type="SAM" id="SignalP"/>
    </source>
</evidence>
<protein>
    <submittedName>
        <fullName evidence="5">Alkaline phosphatase D family protein</fullName>
    </submittedName>
</protein>
<dbReference type="Proteomes" id="UP000504844">
    <property type="component" value="Chromosome"/>
</dbReference>
<feature type="domain" description="PhoD-like phosphatase metallophosphatase" evidence="3">
    <location>
        <begin position="174"/>
        <end position="540"/>
    </location>
</feature>
<sequence length="755" mass="81594">MDRRQFIRLAGFMTASAASPILLTACGGTDSALGPTESLSPSSSPNPMQYQFPQGIAAGDPRSDSIVLWTRVLPRNVDPIASQGAAMNSTIQLLVTEGDPAGLTGSEGVITGKVVANVTLEALSEWDHSVRHKLTGLAGNTYYGYQFIVNGSRSMVGRFKTAAAANADLAQLQFAFLSCQDWSIHHWGGFSQLLTEDLDFIVHLGDYIYETIGEDFQTGQVEARHGALKLPDGAFKAGNSGARYALTLADYRALYKQYRSDPRLQQVHARFAMIAIWDDHEFSDDCWGDATTYDNGTYDPQRGGDNKHETTRRRSANQAWYEFMPADIVFDAKASSFHTVRLYRDFQFGQLMHLVMTDERLYRADHILPEAAVGSSVGSRYLVPSQQLSAVEAQKMAIGKAQGDELALVSILGKTQRDWWKSTLKNSKAQWKVWGNEVSLLKMRLDARNLPGVPSALQQDLVLNADQWDGFNAERSDLLQFIRQNQIKNVVAITGDIHSFYAGVAHADYSATPPNTPALIDLVTAGMSSDSFYHYFASAVRDPALASAQALVFSSEAGAEQIAIQMLSVGIAQQAGVSDLSNSSQVSAAVTAAIQAKIVPAQAFVATAGLSRSEVNTFNDLLGGQLGQTIAALIANLAATKKSIAAQTLAGFIAQNIAQKVGGGITAAQIPASQVTPFLNPFANPTTGAAPVNNPWIRYADTDAQGYAVVKLTPTQLQCTFRKINPLQNGQVPSQIIMKDTQLSIQSGVLEVKVN</sequence>
<organism evidence="5 6">
    <name type="scientific">Deefgea piscis</name>
    <dbReference type="NCBI Taxonomy" id="2739061"/>
    <lineage>
        <taxon>Bacteria</taxon>
        <taxon>Pseudomonadati</taxon>
        <taxon>Pseudomonadota</taxon>
        <taxon>Betaproteobacteria</taxon>
        <taxon>Neisseriales</taxon>
        <taxon>Chitinibacteraceae</taxon>
        <taxon>Deefgea</taxon>
    </lineage>
</organism>
<keyword evidence="6" id="KW-1185">Reference proteome</keyword>
<evidence type="ECO:0000256" key="1">
    <source>
        <dbReference type="SAM" id="MobiDB-lite"/>
    </source>
</evidence>
<reference evidence="5 6" key="1">
    <citation type="submission" date="2020-05" db="EMBL/GenBank/DDBJ databases">
        <title>Complete genome sequence of Deefgea sp. D17.</title>
        <authorList>
            <person name="Bae J.-W."/>
            <person name="Han J.E."/>
        </authorList>
    </citation>
    <scope>NUCLEOTIDE SEQUENCE [LARGE SCALE GENOMIC DNA]</scope>
    <source>
        <strain evidence="5 6">D17</strain>
    </source>
</reference>
<dbReference type="AlphaFoldDB" id="A0A6M8SSF2"/>
<feature type="chain" id="PRO_5026942566" evidence="2">
    <location>
        <begin position="25"/>
        <end position="755"/>
    </location>
</feature>
<gene>
    <name evidence="5" type="ORF">HQN60_10405</name>
</gene>